<organism evidence="5 6">
    <name type="scientific">Rossellomorea pakistanensis</name>
    <dbReference type="NCBI Taxonomy" id="992288"/>
    <lineage>
        <taxon>Bacteria</taxon>
        <taxon>Bacillati</taxon>
        <taxon>Bacillota</taxon>
        <taxon>Bacilli</taxon>
        <taxon>Bacillales</taxon>
        <taxon>Bacillaceae</taxon>
        <taxon>Rossellomorea</taxon>
    </lineage>
</organism>
<keyword evidence="2" id="KW-0479">Metal-binding</keyword>
<dbReference type="Pfam" id="PF00884">
    <property type="entry name" value="Sulfatase"/>
    <property type="match status" value="1"/>
</dbReference>
<gene>
    <name evidence="5" type="ORF">JOC86_002497</name>
</gene>
<dbReference type="PROSITE" id="PS00523">
    <property type="entry name" value="SULFATASE_1"/>
    <property type="match status" value="1"/>
</dbReference>
<accession>A0ABS2NDR4</accession>
<feature type="domain" description="Sulfatase N-terminal" evidence="4">
    <location>
        <begin position="4"/>
        <end position="393"/>
    </location>
</feature>
<keyword evidence="6" id="KW-1185">Reference proteome</keyword>
<protein>
    <submittedName>
        <fullName evidence="5">Sulfatase</fullName>
        <ecNumber evidence="5">3.1.6.-</ecNumber>
    </submittedName>
</protein>
<evidence type="ECO:0000259" key="4">
    <source>
        <dbReference type="Pfam" id="PF00884"/>
    </source>
</evidence>
<evidence type="ECO:0000256" key="2">
    <source>
        <dbReference type="ARBA" id="ARBA00022723"/>
    </source>
</evidence>
<comment type="similarity">
    <text evidence="1">Belongs to the sulfatase family.</text>
</comment>
<dbReference type="RefSeq" id="WP_205173512.1">
    <property type="nucleotide sequence ID" value="NZ_JAFBDZ010000002.1"/>
</dbReference>
<dbReference type="InterPro" id="IPR024607">
    <property type="entry name" value="Sulfatase_CS"/>
</dbReference>
<comment type="caution">
    <text evidence="5">The sequence shown here is derived from an EMBL/GenBank/DDBJ whole genome shotgun (WGS) entry which is preliminary data.</text>
</comment>
<dbReference type="SUPFAM" id="SSF53649">
    <property type="entry name" value="Alkaline phosphatase-like"/>
    <property type="match status" value="1"/>
</dbReference>
<dbReference type="GO" id="GO:0016787">
    <property type="term" value="F:hydrolase activity"/>
    <property type="evidence" value="ECO:0007669"/>
    <property type="project" value="UniProtKB-KW"/>
</dbReference>
<reference evidence="5 6" key="1">
    <citation type="submission" date="2021-01" db="EMBL/GenBank/DDBJ databases">
        <title>Genomic Encyclopedia of Type Strains, Phase IV (KMG-IV): sequencing the most valuable type-strain genomes for metagenomic binning, comparative biology and taxonomic classification.</title>
        <authorList>
            <person name="Goeker M."/>
        </authorList>
    </citation>
    <scope>NUCLEOTIDE SEQUENCE [LARGE SCALE GENOMIC DNA]</scope>
    <source>
        <strain evidence="5 6">DSM 24834</strain>
    </source>
</reference>
<dbReference type="EMBL" id="JAFBDZ010000002">
    <property type="protein sequence ID" value="MBM7585955.1"/>
    <property type="molecule type" value="Genomic_DNA"/>
</dbReference>
<dbReference type="InterPro" id="IPR000917">
    <property type="entry name" value="Sulfatase_N"/>
</dbReference>
<dbReference type="PANTHER" id="PTHR45953:SF1">
    <property type="entry name" value="IDURONATE 2-SULFATASE"/>
    <property type="match status" value="1"/>
</dbReference>
<proteinExistence type="inferred from homology"/>
<name>A0ABS2NDR4_9BACI</name>
<evidence type="ECO:0000256" key="3">
    <source>
        <dbReference type="ARBA" id="ARBA00022801"/>
    </source>
</evidence>
<evidence type="ECO:0000313" key="5">
    <source>
        <dbReference type="EMBL" id="MBM7585955.1"/>
    </source>
</evidence>
<dbReference type="PANTHER" id="PTHR45953">
    <property type="entry name" value="IDURONATE 2-SULFATASE"/>
    <property type="match status" value="1"/>
</dbReference>
<evidence type="ECO:0000256" key="1">
    <source>
        <dbReference type="ARBA" id="ARBA00008779"/>
    </source>
</evidence>
<dbReference type="Proteomes" id="UP001646157">
    <property type="component" value="Unassembled WGS sequence"/>
</dbReference>
<dbReference type="InterPro" id="IPR017850">
    <property type="entry name" value="Alkaline_phosphatase_core_sf"/>
</dbReference>
<evidence type="ECO:0000313" key="6">
    <source>
        <dbReference type="Proteomes" id="UP001646157"/>
    </source>
</evidence>
<dbReference type="Gene3D" id="3.40.720.10">
    <property type="entry name" value="Alkaline Phosphatase, subunit A"/>
    <property type="match status" value="1"/>
</dbReference>
<keyword evidence="3 5" id="KW-0378">Hydrolase</keyword>
<dbReference type="EC" id="3.1.6.-" evidence="5"/>
<sequence length="501" mass="58676">MKKPNILLITSDQQHFDTIGAYNDEISTPNLDRLVKEGTTFTRAYCPNPTCTPTRASIITGSYPSQHGAWTLGTKLMENVHTVGEDFIENGYRTALVGKAHFQPTKSTEEYPSLEALPLLQDIEFWKNYQETFYGFEKIELLRNHTNEYWVGQHYVAWMEEKEFDWKPYYLPPAGTMDKTIKYKWDLPEKYHYNAFITEKTNELLQQYQEEDESFFLWASFPDPHPPYLVPEPWASMYDPEKLTIPEMVEGEHENNPPHFKMTQEKSPDFSALRETGEGIHGYHSHLIPDEDRKKLVANYYGMISFMDKYIGQILDKLEELDIADNTIVVFTTDHGHFFGQHGLQYKGGFHYEDLIKLPFIVRYPGHIPANRQSDALQSLVDLAPTFLSFANIDIPCSMTGENQMEVWLNQVERKREHVLCEFRHEPTTIHQKTYVDDRYKLTVYYNQTYGELFDLLEDPGEVNNLWDNPDYLPLQKELLLKYAWAELHKEPMPMPRITHA</sequence>